<reference evidence="2" key="1">
    <citation type="journal article" date="2012" name="Nat. Biotechnol.">
        <title>Reference genome sequence of the model plant Setaria.</title>
        <authorList>
            <person name="Bennetzen J.L."/>
            <person name="Schmutz J."/>
            <person name="Wang H."/>
            <person name="Percifield R."/>
            <person name="Hawkins J."/>
            <person name="Pontaroli A.C."/>
            <person name="Estep M."/>
            <person name="Feng L."/>
            <person name="Vaughn J.N."/>
            <person name="Grimwood J."/>
            <person name="Jenkins J."/>
            <person name="Barry K."/>
            <person name="Lindquist E."/>
            <person name="Hellsten U."/>
            <person name="Deshpande S."/>
            <person name="Wang X."/>
            <person name="Wu X."/>
            <person name="Mitros T."/>
            <person name="Triplett J."/>
            <person name="Yang X."/>
            <person name="Ye C.Y."/>
            <person name="Mauro-Herrera M."/>
            <person name="Wang L."/>
            <person name="Li P."/>
            <person name="Sharma M."/>
            <person name="Sharma R."/>
            <person name="Ronald P.C."/>
            <person name="Panaud O."/>
            <person name="Kellogg E.A."/>
            <person name="Brutnell T.P."/>
            <person name="Doust A.N."/>
            <person name="Tuskan G.A."/>
            <person name="Rokhsar D."/>
            <person name="Devos K.M."/>
        </authorList>
    </citation>
    <scope>NUCLEOTIDE SEQUENCE [LARGE SCALE GENOMIC DNA]</scope>
    <source>
        <strain evidence="2">cv. Yugu1</strain>
    </source>
</reference>
<dbReference type="InParanoid" id="K3ZFQ0"/>
<dbReference type="EnsemblPlants" id="KQL15599">
    <property type="protein sequence ID" value="KQL15599"/>
    <property type="gene ID" value="SETIT_025402mg"/>
</dbReference>
<dbReference type="Gramene" id="KQL15599">
    <property type="protein sequence ID" value="KQL15599"/>
    <property type="gene ID" value="SETIT_025402mg"/>
</dbReference>
<reference evidence="1" key="2">
    <citation type="submission" date="2018-08" db="UniProtKB">
        <authorList>
            <consortium name="EnsemblPlants"/>
        </authorList>
    </citation>
    <scope>IDENTIFICATION</scope>
    <source>
        <strain evidence="1">Yugu1</strain>
    </source>
</reference>
<organism evidence="1 2">
    <name type="scientific">Setaria italica</name>
    <name type="common">Foxtail millet</name>
    <name type="synonym">Panicum italicum</name>
    <dbReference type="NCBI Taxonomy" id="4555"/>
    <lineage>
        <taxon>Eukaryota</taxon>
        <taxon>Viridiplantae</taxon>
        <taxon>Streptophyta</taxon>
        <taxon>Embryophyta</taxon>
        <taxon>Tracheophyta</taxon>
        <taxon>Spermatophyta</taxon>
        <taxon>Magnoliopsida</taxon>
        <taxon>Liliopsida</taxon>
        <taxon>Poales</taxon>
        <taxon>Poaceae</taxon>
        <taxon>PACMAD clade</taxon>
        <taxon>Panicoideae</taxon>
        <taxon>Panicodae</taxon>
        <taxon>Paniceae</taxon>
        <taxon>Cenchrinae</taxon>
        <taxon>Setaria</taxon>
    </lineage>
</organism>
<evidence type="ECO:0000313" key="2">
    <source>
        <dbReference type="Proteomes" id="UP000004995"/>
    </source>
</evidence>
<accession>K3ZFQ0</accession>
<evidence type="ECO:0000313" key="1">
    <source>
        <dbReference type="EnsemblPlants" id="KQL15599"/>
    </source>
</evidence>
<dbReference type="HOGENOM" id="CLU_3351951_0_0_1"/>
<proteinExistence type="predicted"/>
<name>K3ZFQ0_SETIT</name>
<dbReference type="EMBL" id="AGNK02001736">
    <property type="status" value="NOT_ANNOTATED_CDS"/>
    <property type="molecule type" value="Genomic_DNA"/>
</dbReference>
<dbReference type="Proteomes" id="UP000004995">
    <property type="component" value="Unassembled WGS sequence"/>
</dbReference>
<sequence>MIYRTFLHIVFFLKGFLLKRISPSRGHEFPHRTSRRW</sequence>
<protein>
    <submittedName>
        <fullName evidence="1">Uncharacterized protein</fullName>
    </submittedName>
</protein>
<dbReference type="AlphaFoldDB" id="K3ZFQ0"/>
<keyword evidence="2" id="KW-1185">Reference proteome</keyword>